<evidence type="ECO:0000313" key="3">
    <source>
        <dbReference type="EMBL" id="AZQ13323.1"/>
    </source>
</evidence>
<reference evidence="3 4" key="1">
    <citation type="submission" date="2017-03" db="EMBL/GenBank/DDBJ databases">
        <title>Full genome sequence of a non-lethal Shewanella isolate that potentiates virulence of Vibio parahaemolyticus causing acute hepatopancreatic necrosis disease (AHPND) in shrimp.</title>
        <authorList>
            <person name="Prachumwat A."/>
            <person name="Sritunyalucksana K."/>
        </authorList>
    </citation>
    <scope>NUCLEOTIDE SEQUENCE [LARGE SCALE GENOMIC DNA]</scope>
    <source>
        <strain evidence="3 4">TH2012</strain>
        <plasmid evidence="4">psth1</plasmid>
    </source>
</reference>
<dbReference type="NCBIfam" id="TIGR02780">
    <property type="entry name" value="TrbJ_Ti"/>
    <property type="match status" value="1"/>
</dbReference>
<keyword evidence="2" id="KW-0732">Signal</keyword>
<feature type="signal peptide" evidence="2">
    <location>
        <begin position="1"/>
        <end position="25"/>
    </location>
</feature>
<accession>A0ABM7DXS2</accession>
<organism evidence="3 4">
    <name type="scientific">Shewanella khirikhana</name>
    <dbReference type="NCBI Taxonomy" id="1965282"/>
    <lineage>
        <taxon>Bacteria</taxon>
        <taxon>Pseudomonadati</taxon>
        <taxon>Pseudomonadota</taxon>
        <taxon>Gammaproteobacteria</taxon>
        <taxon>Alteromonadales</taxon>
        <taxon>Shewanellaceae</taxon>
        <taxon>Shewanella</taxon>
    </lineage>
</organism>
<feature type="compositionally biased region" description="Basic and acidic residues" evidence="1">
    <location>
        <begin position="230"/>
        <end position="245"/>
    </location>
</feature>
<dbReference type="Proteomes" id="UP000278437">
    <property type="component" value="Plasmid pSTH1"/>
</dbReference>
<dbReference type="InterPro" id="IPR014147">
    <property type="entry name" value="T4SS_TrbJ"/>
</dbReference>
<keyword evidence="4" id="KW-1185">Reference proteome</keyword>
<keyword evidence="3" id="KW-0614">Plasmid</keyword>
<evidence type="ECO:0000313" key="4">
    <source>
        <dbReference type="Proteomes" id="UP000278437"/>
    </source>
</evidence>
<evidence type="ECO:0000256" key="2">
    <source>
        <dbReference type="SAM" id="SignalP"/>
    </source>
</evidence>
<dbReference type="RefSeq" id="WP_237158924.1">
    <property type="nucleotide sequence ID" value="NZ_CP020374.1"/>
</dbReference>
<proteinExistence type="predicted"/>
<dbReference type="EMBL" id="CP020374">
    <property type="protein sequence ID" value="AZQ13323.1"/>
    <property type="molecule type" value="Genomic_DNA"/>
</dbReference>
<evidence type="ECO:0000256" key="1">
    <source>
        <dbReference type="SAM" id="MobiDB-lite"/>
    </source>
</evidence>
<evidence type="ECO:0008006" key="5">
    <source>
        <dbReference type="Google" id="ProtNLM"/>
    </source>
</evidence>
<feature type="region of interest" description="Disordered" evidence="1">
    <location>
        <begin position="218"/>
        <end position="252"/>
    </location>
</feature>
<geneLocation type="plasmid" evidence="4">
    <name>psth1</name>
</geneLocation>
<protein>
    <recommendedName>
        <fullName evidence="5">P-type conjugative transfer protein TrbJ</fullName>
    </recommendedName>
</protein>
<name>A0ABM7DXS2_9GAMM</name>
<sequence length="252" mass="28328">MKNKVLALSVALGVGAIAYWPSSNAWPVVCVNCGTEWTQIMNNIQLVQSYAEQIRQTLNQVKMINDQIKNTKALANGEWGNTFEQIERLAALARHGQSIAYSASDLAAEMDRRYKGYSHWQREISPQEYETHYQQLSQSMGDSAGSALKVANGIYQQRSENERVLNLIESRSQNATGRMEAIQAGNELSGQIIRQLQKIETLLSAQIQLTSTFVQAENEKEQLSKAQSSEFKKGDAPPLRSRELEPFTLKKF</sequence>
<feature type="chain" id="PRO_5046019227" description="P-type conjugative transfer protein TrbJ" evidence="2">
    <location>
        <begin position="26"/>
        <end position="252"/>
    </location>
</feature>
<gene>
    <name evidence="3" type="ORF">STH12_04297</name>
</gene>